<dbReference type="InterPro" id="IPR052775">
    <property type="entry name" value="IUN_hydrolase"/>
</dbReference>
<comment type="similarity">
    <text evidence="1">Belongs to the IUNH family.</text>
</comment>
<proteinExistence type="inferred from homology"/>
<dbReference type="InterPro" id="IPR001910">
    <property type="entry name" value="Inosine/uridine_hydrolase_dom"/>
</dbReference>
<reference evidence="3" key="1">
    <citation type="journal article" date="2020" name="Cell">
        <title>Large-Scale Comparative Analyses of Tick Genomes Elucidate Their Genetic Diversity and Vector Capacities.</title>
        <authorList>
            <consortium name="Tick Genome and Microbiome Consortium (TIGMIC)"/>
            <person name="Jia N."/>
            <person name="Wang J."/>
            <person name="Shi W."/>
            <person name="Du L."/>
            <person name="Sun Y."/>
            <person name="Zhan W."/>
            <person name="Jiang J.F."/>
            <person name="Wang Q."/>
            <person name="Zhang B."/>
            <person name="Ji P."/>
            <person name="Bell-Sakyi L."/>
            <person name="Cui X.M."/>
            <person name="Yuan T.T."/>
            <person name="Jiang B.G."/>
            <person name="Yang W.F."/>
            <person name="Lam T.T."/>
            <person name="Chang Q.C."/>
            <person name="Ding S.J."/>
            <person name="Wang X.J."/>
            <person name="Zhu J.G."/>
            <person name="Ruan X.D."/>
            <person name="Zhao L."/>
            <person name="Wei J.T."/>
            <person name="Ye R.Z."/>
            <person name="Que T.C."/>
            <person name="Du C.H."/>
            <person name="Zhou Y.H."/>
            <person name="Cheng J.X."/>
            <person name="Dai P.F."/>
            <person name="Guo W.B."/>
            <person name="Han X.H."/>
            <person name="Huang E.J."/>
            <person name="Li L.F."/>
            <person name="Wei W."/>
            <person name="Gao Y.C."/>
            <person name="Liu J.Z."/>
            <person name="Shao H.Z."/>
            <person name="Wang X."/>
            <person name="Wang C.C."/>
            <person name="Yang T.C."/>
            <person name="Huo Q.B."/>
            <person name="Li W."/>
            <person name="Chen H.Y."/>
            <person name="Chen S.E."/>
            <person name="Zhou L.G."/>
            <person name="Ni X.B."/>
            <person name="Tian J.H."/>
            <person name="Sheng Y."/>
            <person name="Liu T."/>
            <person name="Pan Y.S."/>
            <person name="Xia L.Y."/>
            <person name="Li J."/>
            <person name="Zhao F."/>
            <person name="Cao W.C."/>
        </authorList>
    </citation>
    <scope>NUCLEOTIDE SEQUENCE</scope>
    <source>
        <strain evidence="3">Rmic-2018</strain>
    </source>
</reference>
<dbReference type="Pfam" id="PF01156">
    <property type="entry name" value="IU_nuc_hydro"/>
    <property type="match status" value="1"/>
</dbReference>
<dbReference type="Gene3D" id="3.90.245.10">
    <property type="entry name" value="Ribonucleoside hydrolase-like"/>
    <property type="match status" value="1"/>
</dbReference>
<dbReference type="Proteomes" id="UP000821866">
    <property type="component" value="Chromosome 6"/>
</dbReference>
<dbReference type="PANTHER" id="PTHR46190:SF1">
    <property type="entry name" value="SI:CH211-201H21.5"/>
    <property type="match status" value="1"/>
</dbReference>
<name>A0A9J6DRK1_RHIMP</name>
<dbReference type="InterPro" id="IPR036452">
    <property type="entry name" value="Ribo_hydro-like"/>
</dbReference>
<protein>
    <recommendedName>
        <fullName evidence="2">Inosine/uridine-preferring nucleoside hydrolase domain-containing protein</fullName>
    </recommendedName>
</protein>
<keyword evidence="4" id="KW-1185">Reference proteome</keyword>
<feature type="domain" description="Inosine/uridine-preferring nucleoside hydrolase" evidence="2">
    <location>
        <begin position="1"/>
        <end position="246"/>
    </location>
</feature>
<sequence>MPVYKGADRPIAQQLVTEKFYFGPDSFGGVSDKYAMAVLKSVSNKVAPVVMRDMIRQRPKELTLLMIGPLTNLAIAMLMDPELTEDVEQIFIMGGNIYGQGNVRVGGEFNFVTDPEAARVVLQRSTCPVTVVVWEALLQGTVPWDVYNEVIAQDTKLAKFLHDVNNHTIECCMKHESPSGFRVGDFLAVMAALVPGSVSGSLDIPSDVELNGDYTRGQMVHAWLKGQLPHITRSVTIVHSFDIEAVSNQFRKVFMSEDSDDE</sequence>
<dbReference type="SUPFAM" id="SSF53590">
    <property type="entry name" value="Nucleoside hydrolase"/>
    <property type="match status" value="1"/>
</dbReference>
<dbReference type="OMA" id="IFSAYEQ"/>
<comment type="caution">
    <text evidence="3">The sequence shown here is derived from an EMBL/GenBank/DDBJ whole genome shotgun (WGS) entry which is preliminary data.</text>
</comment>
<dbReference type="GO" id="GO:0016799">
    <property type="term" value="F:hydrolase activity, hydrolyzing N-glycosyl compounds"/>
    <property type="evidence" value="ECO:0007669"/>
    <property type="project" value="InterPro"/>
</dbReference>
<evidence type="ECO:0000256" key="1">
    <source>
        <dbReference type="ARBA" id="ARBA00009176"/>
    </source>
</evidence>
<dbReference type="AlphaFoldDB" id="A0A9J6DRK1"/>
<gene>
    <name evidence="3" type="ORF">HPB51_025117</name>
</gene>
<dbReference type="OrthoDB" id="432381at2759"/>
<evidence type="ECO:0000259" key="2">
    <source>
        <dbReference type="Pfam" id="PF01156"/>
    </source>
</evidence>
<reference evidence="3" key="2">
    <citation type="submission" date="2021-09" db="EMBL/GenBank/DDBJ databases">
        <authorList>
            <person name="Jia N."/>
            <person name="Wang J."/>
            <person name="Shi W."/>
            <person name="Du L."/>
            <person name="Sun Y."/>
            <person name="Zhan W."/>
            <person name="Jiang J."/>
            <person name="Wang Q."/>
            <person name="Zhang B."/>
            <person name="Ji P."/>
            <person name="Sakyi L.B."/>
            <person name="Cui X."/>
            <person name="Yuan T."/>
            <person name="Jiang B."/>
            <person name="Yang W."/>
            <person name="Lam T.T.-Y."/>
            <person name="Chang Q."/>
            <person name="Ding S."/>
            <person name="Wang X."/>
            <person name="Zhu J."/>
            <person name="Ruan X."/>
            <person name="Zhao L."/>
            <person name="Wei J."/>
            <person name="Que T."/>
            <person name="Du C."/>
            <person name="Cheng J."/>
            <person name="Dai P."/>
            <person name="Han X."/>
            <person name="Huang E."/>
            <person name="Gao Y."/>
            <person name="Liu J."/>
            <person name="Shao H."/>
            <person name="Ye R."/>
            <person name="Li L."/>
            <person name="Wei W."/>
            <person name="Wang X."/>
            <person name="Wang C."/>
            <person name="Huo Q."/>
            <person name="Li W."/>
            <person name="Guo W."/>
            <person name="Chen H."/>
            <person name="Chen S."/>
            <person name="Zhou L."/>
            <person name="Zhou L."/>
            <person name="Ni X."/>
            <person name="Tian J."/>
            <person name="Zhou Y."/>
            <person name="Sheng Y."/>
            <person name="Liu T."/>
            <person name="Pan Y."/>
            <person name="Xia L."/>
            <person name="Li J."/>
            <person name="Zhao F."/>
            <person name="Cao W."/>
        </authorList>
    </citation>
    <scope>NUCLEOTIDE SEQUENCE</scope>
    <source>
        <strain evidence="3">Rmic-2018</strain>
        <tissue evidence="3">Larvae</tissue>
    </source>
</reference>
<dbReference type="VEuPathDB" id="VectorBase:LOC119172907"/>
<evidence type="ECO:0000313" key="3">
    <source>
        <dbReference type="EMBL" id="KAH8024490.1"/>
    </source>
</evidence>
<dbReference type="EMBL" id="JABSTU010000008">
    <property type="protein sequence ID" value="KAH8024490.1"/>
    <property type="molecule type" value="Genomic_DNA"/>
</dbReference>
<accession>A0A9J6DRK1</accession>
<dbReference type="PANTHER" id="PTHR46190">
    <property type="entry name" value="SI:CH211-201H21.5-RELATED"/>
    <property type="match status" value="1"/>
</dbReference>
<organism evidence="3 4">
    <name type="scientific">Rhipicephalus microplus</name>
    <name type="common">Cattle tick</name>
    <name type="synonym">Boophilus microplus</name>
    <dbReference type="NCBI Taxonomy" id="6941"/>
    <lineage>
        <taxon>Eukaryota</taxon>
        <taxon>Metazoa</taxon>
        <taxon>Ecdysozoa</taxon>
        <taxon>Arthropoda</taxon>
        <taxon>Chelicerata</taxon>
        <taxon>Arachnida</taxon>
        <taxon>Acari</taxon>
        <taxon>Parasitiformes</taxon>
        <taxon>Ixodida</taxon>
        <taxon>Ixodoidea</taxon>
        <taxon>Ixodidae</taxon>
        <taxon>Rhipicephalinae</taxon>
        <taxon>Rhipicephalus</taxon>
        <taxon>Boophilus</taxon>
    </lineage>
</organism>
<evidence type="ECO:0000313" key="4">
    <source>
        <dbReference type="Proteomes" id="UP000821866"/>
    </source>
</evidence>